<protein>
    <submittedName>
        <fullName evidence="2">Uncharacterized protein</fullName>
    </submittedName>
</protein>
<keyword evidence="1" id="KW-0812">Transmembrane</keyword>
<dbReference type="EMBL" id="BOVJ01000064">
    <property type="protein sequence ID" value="GIQ63528.1"/>
    <property type="molecule type" value="Genomic_DNA"/>
</dbReference>
<name>A0ABQ4N5Q5_9BACL</name>
<keyword evidence="1" id="KW-1133">Transmembrane helix</keyword>
<evidence type="ECO:0000256" key="1">
    <source>
        <dbReference type="SAM" id="Phobius"/>
    </source>
</evidence>
<keyword evidence="1" id="KW-0472">Membrane</keyword>
<sequence length="71" mass="8349">MDPQQRQYGDQPVRRHPYFCTIAFYSEYGFGIWLSIFLSTYIIKFIVSVCSTPFLYAARSFPVRREDEPAA</sequence>
<accession>A0ABQ4N5Q5</accession>
<evidence type="ECO:0000313" key="3">
    <source>
        <dbReference type="Proteomes" id="UP000680304"/>
    </source>
</evidence>
<reference evidence="2 3" key="1">
    <citation type="submission" date="2021-04" db="EMBL/GenBank/DDBJ databases">
        <title>Draft genome sequence of Paenibacillus cisolokensis, LC2-13A.</title>
        <authorList>
            <person name="Uke A."/>
            <person name="Chhe C."/>
            <person name="Baramee S."/>
            <person name="Kosugi A."/>
        </authorList>
    </citation>
    <scope>NUCLEOTIDE SEQUENCE [LARGE SCALE GENOMIC DNA]</scope>
    <source>
        <strain evidence="2 3">LC2-13A</strain>
    </source>
</reference>
<feature type="transmembrane region" description="Helical" evidence="1">
    <location>
        <begin position="32"/>
        <end position="56"/>
    </location>
</feature>
<proteinExistence type="predicted"/>
<gene>
    <name evidence="2" type="ORF">PACILC2_20960</name>
</gene>
<evidence type="ECO:0000313" key="2">
    <source>
        <dbReference type="EMBL" id="GIQ63528.1"/>
    </source>
</evidence>
<organism evidence="2 3">
    <name type="scientific">Paenibacillus cisolokensis</name>
    <dbReference type="NCBI Taxonomy" id="1658519"/>
    <lineage>
        <taxon>Bacteria</taxon>
        <taxon>Bacillati</taxon>
        <taxon>Bacillota</taxon>
        <taxon>Bacilli</taxon>
        <taxon>Bacillales</taxon>
        <taxon>Paenibacillaceae</taxon>
        <taxon>Paenibacillus</taxon>
    </lineage>
</organism>
<comment type="caution">
    <text evidence="2">The sequence shown here is derived from an EMBL/GenBank/DDBJ whole genome shotgun (WGS) entry which is preliminary data.</text>
</comment>
<dbReference type="Proteomes" id="UP000680304">
    <property type="component" value="Unassembled WGS sequence"/>
</dbReference>
<keyword evidence="3" id="KW-1185">Reference proteome</keyword>